<reference evidence="3 4" key="1">
    <citation type="submission" date="2019-12" db="EMBL/GenBank/DDBJ databases">
        <authorList>
            <person name="Yuan C.-G."/>
        </authorList>
    </citation>
    <scope>NUCLEOTIDE SEQUENCE [LARGE SCALE GENOMIC DNA]</scope>
    <source>
        <strain evidence="3 4">KCTC 23863</strain>
    </source>
</reference>
<keyword evidence="4" id="KW-1185">Reference proteome</keyword>
<evidence type="ECO:0000313" key="3">
    <source>
        <dbReference type="EMBL" id="MXQ13567.1"/>
    </source>
</evidence>
<dbReference type="Proteomes" id="UP000436483">
    <property type="component" value="Unassembled WGS sequence"/>
</dbReference>
<sequence>MRQISTEGLEKPANVNAGAVPMLQWLRIEDLLVDPAYQRPIVGQGRRNVMRIAKAFSWSCFSPVVVSPVEGGKFVIIDGQHRTTAAALIGFDSVPCQVVIASREQQAAAFKAINGITVPISPMALHAAAVVAREPWAIDTADICLRAEVELLRYPLPVERQRAGQTMAVGAITQCLKRFGPDTLITALQCVTQTVNNIPGALTSRMIRALCEVLHSNPYWRESGLALLEAFDTIELAAIQTRAAMYAGTMRISQVDSIRDQIRAELNRLLPTPEVEISMHSPPGSTRQMSALSERH</sequence>
<comment type="caution">
    <text evidence="3">The sequence shown here is derived from an EMBL/GenBank/DDBJ whole genome shotgun (WGS) entry which is preliminary data.</text>
</comment>
<dbReference type="Gene3D" id="3.90.1530.10">
    <property type="entry name" value="Conserved hypothetical protein from pyrococcus furiosus pfu- 392566-001, ParB domain"/>
    <property type="match status" value="1"/>
</dbReference>
<feature type="domain" description="ParB-like N-terminal" evidence="2">
    <location>
        <begin position="24"/>
        <end position="116"/>
    </location>
</feature>
<feature type="region of interest" description="Disordered" evidence="1">
    <location>
        <begin position="275"/>
        <end position="296"/>
    </location>
</feature>
<accession>A0A7X3MUR3</accession>
<dbReference type="SMART" id="SM00470">
    <property type="entry name" value="ParB"/>
    <property type="match status" value="1"/>
</dbReference>
<dbReference type="InterPro" id="IPR003115">
    <property type="entry name" value="ParB_N"/>
</dbReference>
<dbReference type="RefSeq" id="WP_160886680.1">
    <property type="nucleotide sequence ID" value="NZ_WURB01000018.1"/>
</dbReference>
<evidence type="ECO:0000259" key="2">
    <source>
        <dbReference type="SMART" id="SM00470"/>
    </source>
</evidence>
<gene>
    <name evidence="3" type="ORF">GR328_19300</name>
</gene>
<dbReference type="SUPFAM" id="SSF110849">
    <property type="entry name" value="ParB/Sulfiredoxin"/>
    <property type="match status" value="1"/>
</dbReference>
<evidence type="ECO:0000313" key="4">
    <source>
        <dbReference type="Proteomes" id="UP000436483"/>
    </source>
</evidence>
<dbReference type="Pfam" id="PF02195">
    <property type="entry name" value="ParB_N"/>
    <property type="match status" value="1"/>
</dbReference>
<protein>
    <submittedName>
        <fullName evidence="3">ParB N-terminal domain-containing protein</fullName>
    </submittedName>
</protein>
<proteinExistence type="predicted"/>
<evidence type="ECO:0000256" key="1">
    <source>
        <dbReference type="SAM" id="MobiDB-lite"/>
    </source>
</evidence>
<dbReference type="OrthoDB" id="4545778at2"/>
<dbReference type="EMBL" id="WURB01000018">
    <property type="protein sequence ID" value="MXQ13567.1"/>
    <property type="molecule type" value="Genomic_DNA"/>
</dbReference>
<dbReference type="AlphaFoldDB" id="A0A7X3MUR3"/>
<reference evidence="3 4" key="2">
    <citation type="submission" date="2020-01" db="EMBL/GenBank/DDBJ databases">
        <title>Microvirga sp. nov., an arsenate reduction bacterium isolated from Tibet hotspring sediments.</title>
        <authorList>
            <person name="Xian W.-D."/>
            <person name="Li W.-J."/>
        </authorList>
    </citation>
    <scope>NUCLEOTIDE SEQUENCE [LARGE SCALE GENOMIC DNA]</scope>
    <source>
        <strain evidence="3 4">KCTC 23863</strain>
    </source>
</reference>
<organism evidence="3 4">
    <name type="scientific">Microvirga makkahensis</name>
    <dbReference type="NCBI Taxonomy" id="1128670"/>
    <lineage>
        <taxon>Bacteria</taxon>
        <taxon>Pseudomonadati</taxon>
        <taxon>Pseudomonadota</taxon>
        <taxon>Alphaproteobacteria</taxon>
        <taxon>Hyphomicrobiales</taxon>
        <taxon>Methylobacteriaceae</taxon>
        <taxon>Microvirga</taxon>
    </lineage>
</organism>
<feature type="compositionally biased region" description="Polar residues" evidence="1">
    <location>
        <begin position="283"/>
        <end position="296"/>
    </location>
</feature>
<name>A0A7X3MUR3_9HYPH</name>
<dbReference type="InterPro" id="IPR036086">
    <property type="entry name" value="ParB/Sulfiredoxin_sf"/>
</dbReference>